<keyword evidence="2" id="KW-1185">Reference proteome</keyword>
<accession>A0A1H3PWW1</accession>
<evidence type="ECO:0000313" key="1">
    <source>
        <dbReference type="EMBL" id="SDZ05411.1"/>
    </source>
</evidence>
<name>A0A1H3PWW1_9MICO</name>
<reference evidence="1 2" key="1">
    <citation type="submission" date="2016-10" db="EMBL/GenBank/DDBJ databases">
        <authorList>
            <person name="de Groot N.N."/>
        </authorList>
    </citation>
    <scope>NUCLEOTIDE SEQUENCE [LARGE SCALE GENOMIC DNA]</scope>
    <source>
        <strain evidence="1 2">CGMCC 4.3491</strain>
    </source>
</reference>
<dbReference type="AlphaFoldDB" id="A0A1H3PWW1"/>
<dbReference type="OrthoDB" id="5193525at2"/>
<gene>
    <name evidence="1" type="ORF">SAMN05216554_2148</name>
</gene>
<dbReference type="EMBL" id="FNPZ01000002">
    <property type="protein sequence ID" value="SDZ05411.1"/>
    <property type="molecule type" value="Genomic_DNA"/>
</dbReference>
<dbReference type="STRING" id="381665.SAMN05216554_2148"/>
<dbReference type="Proteomes" id="UP000198891">
    <property type="component" value="Unassembled WGS sequence"/>
</dbReference>
<evidence type="ECO:0008006" key="3">
    <source>
        <dbReference type="Google" id="ProtNLM"/>
    </source>
</evidence>
<sequence>MISLGLDPATEECSRAHCRAAATWRIDWRNPRIHAEDRRKTWLACDDHVDYLRDFLDARDFPLTVSPLASAGAVDA</sequence>
<proteinExistence type="predicted"/>
<protein>
    <recommendedName>
        <fullName evidence="3">Acetone carboxylase</fullName>
    </recommendedName>
</protein>
<dbReference type="RefSeq" id="WP_092553036.1">
    <property type="nucleotide sequence ID" value="NZ_FNPZ01000002.1"/>
</dbReference>
<organism evidence="1 2">
    <name type="scientific">Herbiconiux ginsengi</name>
    <dbReference type="NCBI Taxonomy" id="381665"/>
    <lineage>
        <taxon>Bacteria</taxon>
        <taxon>Bacillati</taxon>
        <taxon>Actinomycetota</taxon>
        <taxon>Actinomycetes</taxon>
        <taxon>Micrococcales</taxon>
        <taxon>Microbacteriaceae</taxon>
        <taxon>Herbiconiux</taxon>
    </lineage>
</organism>
<evidence type="ECO:0000313" key="2">
    <source>
        <dbReference type="Proteomes" id="UP000198891"/>
    </source>
</evidence>